<evidence type="ECO:0000313" key="3">
    <source>
        <dbReference type="Proteomes" id="UP000181951"/>
    </source>
</evidence>
<dbReference type="NCBIfam" id="TIGR02122">
    <property type="entry name" value="TRAP_TAXI"/>
    <property type="match status" value="1"/>
</dbReference>
<dbReference type="PANTHER" id="PTHR42941:SF1">
    <property type="entry name" value="SLL1037 PROTEIN"/>
    <property type="match status" value="1"/>
</dbReference>
<gene>
    <name evidence="2" type="ORF">SAMN05216267_1004247</name>
</gene>
<dbReference type="RefSeq" id="WP_079139025.1">
    <property type="nucleotide sequence ID" value="NZ_FODD01000004.1"/>
</dbReference>
<keyword evidence="3" id="KW-1185">Reference proteome</keyword>
<dbReference type="PANTHER" id="PTHR42941">
    <property type="entry name" value="SLL1037 PROTEIN"/>
    <property type="match status" value="1"/>
</dbReference>
<protein>
    <recommendedName>
        <fullName evidence="4">TAXI family TRAP transporter solute-binding subunit</fullName>
    </recommendedName>
</protein>
<dbReference type="InterPro" id="IPR011852">
    <property type="entry name" value="TRAP_TAXI"/>
</dbReference>
<evidence type="ECO:0000256" key="1">
    <source>
        <dbReference type="SAM" id="Phobius"/>
    </source>
</evidence>
<dbReference type="Gene3D" id="3.40.190.10">
    <property type="entry name" value="Periplasmic binding protein-like II"/>
    <property type="match status" value="2"/>
</dbReference>
<accession>A0A1H8G406</accession>
<evidence type="ECO:0008006" key="4">
    <source>
        <dbReference type="Google" id="ProtNLM"/>
    </source>
</evidence>
<keyword evidence="1" id="KW-1133">Transmembrane helix</keyword>
<organism evidence="2 3">
    <name type="scientific">Actinacidiphila rubida</name>
    <dbReference type="NCBI Taxonomy" id="310780"/>
    <lineage>
        <taxon>Bacteria</taxon>
        <taxon>Bacillati</taxon>
        <taxon>Actinomycetota</taxon>
        <taxon>Actinomycetes</taxon>
        <taxon>Kitasatosporales</taxon>
        <taxon>Streptomycetaceae</taxon>
        <taxon>Actinacidiphila</taxon>
    </lineage>
</organism>
<dbReference type="EMBL" id="FODD01000004">
    <property type="protein sequence ID" value="SEN38629.1"/>
    <property type="molecule type" value="Genomic_DNA"/>
</dbReference>
<keyword evidence="1" id="KW-0472">Membrane</keyword>
<dbReference type="STRING" id="310780.SAMN05216267_1004247"/>
<dbReference type="OrthoDB" id="5582316at2"/>
<proteinExistence type="predicted"/>
<evidence type="ECO:0000313" key="2">
    <source>
        <dbReference type="EMBL" id="SEN38629.1"/>
    </source>
</evidence>
<dbReference type="SUPFAM" id="SSF53850">
    <property type="entry name" value="Periplasmic binding protein-like II"/>
    <property type="match status" value="1"/>
</dbReference>
<feature type="transmembrane region" description="Helical" evidence="1">
    <location>
        <begin position="27"/>
        <end position="46"/>
    </location>
</feature>
<dbReference type="AlphaFoldDB" id="A0A1H8G406"/>
<dbReference type="Pfam" id="PF16868">
    <property type="entry name" value="NMT1_3"/>
    <property type="match status" value="1"/>
</dbReference>
<dbReference type="Proteomes" id="UP000181951">
    <property type="component" value="Unassembled WGS sequence"/>
</dbReference>
<sequence length="344" mass="36805">MNVTGLGARTRGRLRAHVHRAGGRRRVLQAVLAGASALALLLWWLLPSQGPSYPHRPLSLATGVANGVYETYGKLLKADLRTALPGVRVDLLQTEGSVDNIKRVASGKADFTIAAADAVANYHGPGKADLRACARLYDDYMQLVVPRDSTVTSARDLRGKTVGIGQADSGVSLITRRLLTAAGLDVTKDVKAVPVGIDQAPAMLLSGRLDAFFWSGGLPTAAIAAMANPVPRIRLVQLGDLVPRLHTMGSQMQYYRQAVMPADAYPKVQDGQTIATIAVANLLVTTDHADTGLVERLTRAVIDSRDAIGKEVHAAQLVDLRTAVFTDPLPLHTGAERYYRSVKP</sequence>
<keyword evidence="1" id="KW-0812">Transmembrane</keyword>
<name>A0A1H8G406_9ACTN</name>
<reference evidence="2 3" key="1">
    <citation type="submission" date="2016-10" db="EMBL/GenBank/DDBJ databases">
        <authorList>
            <person name="de Groot N.N."/>
        </authorList>
    </citation>
    <scope>NUCLEOTIDE SEQUENCE [LARGE SCALE GENOMIC DNA]</scope>
    <source>
        <strain evidence="2 3">CGMCC 4.2026</strain>
    </source>
</reference>